<dbReference type="InterPro" id="IPR036179">
    <property type="entry name" value="Ig-like_dom_sf"/>
</dbReference>
<keyword evidence="7 11" id="KW-1133">Transmembrane helix</keyword>
<dbReference type="PROSITE" id="PS50835">
    <property type="entry name" value="IG_LIKE"/>
    <property type="match status" value="1"/>
</dbReference>
<feature type="domain" description="Ig-like" evidence="13">
    <location>
        <begin position="193"/>
        <end position="283"/>
    </location>
</feature>
<dbReference type="PROSITE" id="PS00290">
    <property type="entry name" value="IG_MHC"/>
    <property type="match status" value="1"/>
</dbReference>
<dbReference type="Ensembl" id="ENSRNOT00000041500.5">
    <property type="protein sequence ID" value="ENSRNOP00000107851.1"/>
    <property type="gene ID" value="ENSRNOG00000040052.7"/>
</dbReference>
<feature type="transmembrane region" description="Helical" evidence="11">
    <location>
        <begin position="289"/>
        <end position="313"/>
    </location>
</feature>
<dbReference type="OMA" id="KKNGESH"/>
<dbReference type="ExpressionAtlas" id="Q6MFY3">
    <property type="expression patterns" value="baseline"/>
</dbReference>
<dbReference type="InterPro" id="IPR013783">
    <property type="entry name" value="Ig-like_fold"/>
</dbReference>
<dbReference type="GO" id="GO:0042612">
    <property type="term" value="C:MHC class I protein complex"/>
    <property type="evidence" value="ECO:0007669"/>
    <property type="project" value="UniProtKB-KW"/>
</dbReference>
<dbReference type="eggNOG" id="ENOG502RQEK">
    <property type="taxonomic scope" value="Eukaryota"/>
</dbReference>
<dbReference type="SMR" id="Q6MFY3"/>
<reference evidence="15" key="6">
    <citation type="submission" date="2025-05" db="UniProtKB">
        <authorList>
            <consortium name="Ensembl"/>
        </authorList>
    </citation>
    <scope>IDENTIFICATION</scope>
    <source>
        <strain evidence="15">Brown Norway</strain>
    </source>
</reference>
<evidence type="ECO:0000256" key="8">
    <source>
        <dbReference type="ARBA" id="ARBA00023136"/>
    </source>
</evidence>
<dbReference type="InterPro" id="IPR003006">
    <property type="entry name" value="Ig/MHC_CS"/>
</dbReference>
<feature type="chain" id="PRO_5014106436" evidence="12">
    <location>
        <begin position="23"/>
        <end position="332"/>
    </location>
</feature>
<evidence type="ECO:0000256" key="5">
    <source>
        <dbReference type="ARBA" id="ARBA00022692"/>
    </source>
</evidence>
<gene>
    <name evidence="14 17" type="primary">RT1-M6-2</name>
    <name evidence="17" type="synonym">9430032L10Rik</name>
    <name evidence="17" type="synonym">Gabbr1</name>
    <name evidence="17" type="synonym">Mog</name>
    <name evidence="17" type="synonym">Olr1735_predicted</name>
    <name evidence="17" type="synonym">Olr1736_predicted</name>
    <name evidence="17" type="synonym">Olr1737_predicted</name>
    <name evidence="17" type="synonym">Olr1738_predicted</name>
    <name evidence="17" type="synonym">Olr1739_predicted</name>
    <name evidence="17" type="synonym">Olr1742_predicted</name>
    <name evidence="17" type="synonym">Olr1743_predicted</name>
    <name evidence="17" type="synonym">Olr1744_predicted</name>
    <name evidence="17" type="synonym">Olr1745_predicted</name>
    <name evidence="17" type="synonym">Olr1746_predicted</name>
    <name evidence="17" type="synonym">Olr1748_predicted</name>
    <name evidence="17" type="synonym">Olr1749_predicted</name>
    <name evidence="17" type="synonym">Olr1750_predicted</name>
    <name evidence="17" type="synonym">Rps15-ps</name>
    <name evidence="17" type="synonym">RT1-M3</name>
    <name evidence="17" type="synonym">RT1-M3-2</name>
    <name evidence="15" type="synonym">RT1-M6-1</name>
    <name evidence="17" type="synonym">Ubd</name>
    <name evidence="17" type="synonym">Zfp57</name>
    <name evidence="17" type="synonym">Znrd1</name>
</gene>
<dbReference type="PRINTS" id="PR01638">
    <property type="entry name" value="MHCCLASSI"/>
</dbReference>
<comment type="similarity">
    <text evidence="3 10">Belongs to the MHC class I family.</text>
</comment>
<dbReference type="GO" id="GO:0002486">
    <property type="term" value="P:antigen processing and presentation of endogenous peptide antigen via MHC class I via ER pathway, TAP-independent"/>
    <property type="evidence" value="ECO:0000318"/>
    <property type="project" value="GO_Central"/>
</dbReference>
<evidence type="ECO:0000313" key="15">
    <source>
        <dbReference type="Ensembl" id="ENSRNOP00000107851.1"/>
    </source>
</evidence>
<dbReference type="InterPro" id="IPR037055">
    <property type="entry name" value="MHC_I-like_Ag-recog_sf"/>
</dbReference>
<evidence type="ECO:0000313" key="17">
    <source>
        <dbReference type="RGD" id="1595815"/>
    </source>
</evidence>
<reference evidence="15" key="3">
    <citation type="journal article" date="2004" name="Nature">
        <title>Genome sequence of the Brown Norway rat yields insights into mammalian evolution.</title>
        <authorList>
            <consortium name="Rat Genome Sequencing Project Consortium"/>
            <person name="Gibbs R.A."/>
            <person name="Weinstock G.M."/>
            <person name="Metzker M.L."/>
            <person name="Muzny D.M."/>
            <person name="Sodergren E.J."/>
            <person name="Scherer S."/>
            <person name="Scott G."/>
            <person name="Steffen D."/>
            <person name="Worley K.C."/>
            <person name="Burch P.E."/>
            <person name="Okwuonu G."/>
            <person name="Hines S."/>
            <person name="Lewis L."/>
            <person name="Deramo C."/>
            <person name="Delgado O."/>
            <person name="Dugan-Rocha S."/>
            <person name="Miner G."/>
            <person name="Morgan M."/>
            <person name="Hawes A."/>
            <person name="Gill R."/>
            <person name="Holt R.A."/>
            <person name="Adams M.D."/>
            <person name="Amanatides P.G."/>
            <person name="Baden-Tillson H."/>
            <person name="Barnstead M."/>
            <person name="Chin S."/>
            <person name="Evans C.A."/>
            <person name="Ferriera S."/>
            <person name="Fosler C."/>
            <person name="Glodek A."/>
            <person name="Gu Z."/>
            <person name="Jennings D."/>
            <person name="Kraft C.L."/>
            <person name="Nguyen T."/>
            <person name="Pfannkoch C.M."/>
            <person name="Sitter C."/>
            <person name="Sutton G.G."/>
            <person name="Venter J.C."/>
            <person name="Woodage T."/>
            <person name="Smith D."/>
            <person name="Lee H.-M."/>
            <person name="Gustafson E."/>
            <person name="Cahill P."/>
            <person name="Kana A."/>
            <person name="Doucette-Stamm L."/>
            <person name="Weinstock K."/>
            <person name="Fechtel K."/>
            <person name="Weiss R.B."/>
            <person name="Dunn D.M."/>
            <person name="Green E.D."/>
            <person name="Blakesley R.W."/>
            <person name="Bouffard G.G."/>
            <person name="De Jong P.J."/>
            <person name="Osoegawa K."/>
            <person name="Zhu B."/>
            <person name="Marra M."/>
            <person name="Schein J."/>
            <person name="Bosdet I."/>
            <person name="Fjell C."/>
            <person name="Jones S."/>
            <person name="Krzywinski M."/>
            <person name="Mathewson C."/>
            <person name="Siddiqui A."/>
            <person name="Wye N."/>
            <person name="McPherson J."/>
            <person name="Zhao S."/>
            <person name="Fraser C.M."/>
            <person name="Shetty J."/>
            <person name="Shatsman S."/>
            <person name="Geer K."/>
            <person name="Chen Y."/>
            <person name="Abramzon S."/>
            <person name="Nierman W.C."/>
            <person name="Havlak P.H."/>
            <person name="Chen R."/>
            <person name="Durbin K.J."/>
            <person name="Egan A."/>
            <person name="Ren Y."/>
            <person name="Song X.-Z."/>
            <person name="Li B."/>
            <person name="Liu Y."/>
            <person name="Qin X."/>
            <person name="Cawley S."/>
            <person name="Cooney A.J."/>
            <person name="D'Souza L.M."/>
            <person name="Martin K."/>
            <person name="Wu J.Q."/>
            <person name="Gonzalez-Garay M.L."/>
            <person name="Jackson A.R."/>
            <person name="Kalafus K.J."/>
            <person name="McLeod M.P."/>
            <person name="Milosavljevic A."/>
            <person name="Virk D."/>
            <person name="Volkov A."/>
            <person name="Wheeler D.A."/>
            <person name="Zhang Z."/>
            <person name="Bailey J.A."/>
            <person name="Eichler E.E."/>
            <person name="Tuzun E."/>
            <person name="Birney E."/>
            <person name="Mongin E."/>
            <person name="Ureta-Vidal A."/>
            <person name="Woodwark C."/>
            <person name="Zdobnov E."/>
            <person name="Bork P."/>
            <person name="Suyama M."/>
            <person name="Torrents D."/>
            <person name="Alexandersson M."/>
            <person name="Trask B.J."/>
            <person name="Young J.M."/>
            <person name="Huang H."/>
            <person name="Wang H."/>
            <person name="Xing H."/>
            <person name="Daniels S."/>
            <person name="Gietzen D."/>
            <person name="Schmidt J."/>
            <person name="Stevens K."/>
            <person name="Vitt U."/>
            <person name="Wingrove J."/>
            <person name="Camara F."/>
            <person name="Mar Alba M."/>
            <person name="Abril J.F."/>
            <person name="Guigo R."/>
            <person name="Smit A."/>
            <person name="Dubchak I."/>
            <person name="Rubin E.M."/>
            <person name="Couronne O."/>
            <person name="Poliakov A."/>
            <person name="Huebner N."/>
            <person name="Ganten D."/>
            <person name="Goesele C."/>
            <person name="Hummel O."/>
            <person name="Kreitler T."/>
            <person name="Lee Y.-A."/>
            <person name="Monti J."/>
            <person name="Schulz H."/>
            <person name="Zimdahl H."/>
            <person name="Himmelbauer H."/>
            <person name="Lehrach H."/>
            <person name="Jacob H.J."/>
            <person name="Bromberg S."/>
            <person name="Gullings-Handley J."/>
            <person name="Jensen-Seaman M.I."/>
            <person name="Kwitek A.E."/>
            <person name="Lazar J."/>
            <person name="Pasko D."/>
            <person name="Tonellato P.J."/>
            <person name="Twigger S."/>
            <person name="Ponting C.P."/>
            <person name="Duarte J.M."/>
            <person name="Rice S."/>
            <person name="Goodstadt L."/>
            <person name="Beatson S.A."/>
            <person name="Emes R.D."/>
            <person name="Winter E.E."/>
            <person name="Webber C."/>
            <person name="Brandt P."/>
            <person name="Nyakatura G."/>
            <person name="Adetobi M."/>
            <person name="Chiaromonte F."/>
            <person name="Elnitski L."/>
            <person name="Eswara P."/>
            <person name="Hardison R.C."/>
            <person name="Hou M."/>
            <person name="Kolbe D."/>
            <person name="Makova K."/>
            <person name="Miller W."/>
            <person name="Nekrutenko A."/>
            <person name="Riemer C."/>
            <person name="Schwartz S."/>
            <person name="Taylor J."/>
            <person name="Yang S."/>
            <person name="Zhang Y."/>
            <person name="Lindpaintner K."/>
            <person name="Andrews T.D."/>
            <person name="Caccamo M."/>
            <person name="Clamp M."/>
            <person name="Clarke L."/>
            <person name="Curwen V."/>
            <person name="Durbin R.M."/>
            <person name="Eyras E."/>
            <person name="Searle S.M."/>
            <person name="Cooper G.M."/>
            <person name="Batzoglou S."/>
            <person name="Brudno M."/>
            <person name="Sidow A."/>
            <person name="Stone E.A."/>
            <person name="Payseur B.A."/>
            <person name="Bourque G."/>
            <person name="Lopez-Otin C."/>
            <person name="Puente X.S."/>
            <person name="Chakrabarti K."/>
            <person name="Chatterji S."/>
            <person name="Dewey C."/>
            <person name="Pachter L."/>
            <person name="Bray N."/>
            <person name="Yap V.B."/>
            <person name="Caspi A."/>
            <person name="Tesler G."/>
            <person name="Pevzner P.A."/>
            <person name="Haussler D."/>
            <person name="Roskin K.M."/>
            <person name="Baertsch R."/>
            <person name="Clawson H."/>
            <person name="Furey T.S."/>
            <person name="Hinrichs A.S."/>
            <person name="Karolchik D."/>
            <person name="Kent W.J."/>
            <person name="Rosenbloom K.R."/>
            <person name="Trumbower H."/>
            <person name="Weirauch M."/>
            <person name="Cooper D.N."/>
            <person name="Stenson P.D."/>
            <person name="Ma B."/>
            <person name="Brent M."/>
            <person name="Arumugam M."/>
            <person name="Shteynberg D."/>
            <person name="Copley R.R."/>
            <person name="Taylor M.S."/>
            <person name="Riethman H."/>
            <person name="Mudunuri U."/>
            <person name="Peterson J."/>
            <person name="Guyer M."/>
            <person name="Felsenfeld A."/>
            <person name="Old S."/>
            <person name="Mockrin S."/>
            <person name="Collins F.S."/>
        </authorList>
    </citation>
    <scope>NUCLEOTIDE SEQUENCE [LARGE SCALE GENOMIC DNA]</scope>
    <source>
        <strain evidence="15">Brown Norway</strain>
    </source>
</reference>
<dbReference type="PANTHER" id="PTHR16675:SF243">
    <property type="entry name" value="H-2 CLASS I HISTOCOMPATIBILITY ANTIGEN, TLA(B) ALPHA CHAIN-RELATED"/>
    <property type="match status" value="1"/>
</dbReference>
<comment type="function">
    <text evidence="1">Involved in the presentation of foreign antigens to the immune system.</text>
</comment>
<sequence>MGAPVLHATLLLLSAFLALTQTKNQSFAGSHSRQYLVTATTSRPGLRDPHVFIVGYVDHMPFMRFDSDGVAQRIQARGPWVKQMGPEYLEMERKNAERYSHRARENLRFAIQVYNQSDKGHHRHAFDGQHYISLNSDLTTWSVADSTAQITKRRWEADGVAEAFSHFLKVSCVEWLQKHLETGKETLQRSDPPKTHVTHHPRPEGDATLRCWALDFYPADITLTWQEEEEEEELTQDMELVETRPAGDGTFQKWASVVVPSGEEQKYTCHVYHEGLPEPLTLRWKPATWPVVGITVGVVLLGFVTIGALIAIVTMRKKRADPVDPVDLMDPV</sequence>
<dbReference type="GO" id="GO:0030670">
    <property type="term" value="C:phagocytic vesicle membrane"/>
    <property type="evidence" value="ECO:0007669"/>
    <property type="project" value="UniProtKB-ARBA"/>
</dbReference>
<evidence type="ECO:0000256" key="4">
    <source>
        <dbReference type="ARBA" id="ARBA00022451"/>
    </source>
</evidence>
<dbReference type="InterPro" id="IPR011162">
    <property type="entry name" value="MHC_I/II-like_Ag-recog"/>
</dbReference>
<reference evidence="14" key="1">
    <citation type="submission" date="2003-12" db="EMBL/GenBank/DDBJ databases">
        <authorList>
            <person name="Boehm S."/>
            <person name="Borzym K."/>
            <person name="Gelling S."/>
            <person name="Gimmel V."/>
            <person name="Heitmann K."/>
            <person name="Kosiura A."/>
            <person name="Lang N."/>
            <person name="Lehrack S."/>
            <person name="Thiel J."/>
            <person name="Sontag M."/>
            <person name="Hurt P."/>
            <person name="Himmelbauer H."/>
            <person name="Sudbrak R."/>
            <person name="Reinhardt R."/>
        </authorList>
    </citation>
    <scope>NUCLEOTIDE SEQUENCE</scope>
    <source>
        <strain evidence="14">Brown Norway</strain>
    </source>
</reference>
<dbReference type="RGD" id="1595815">
    <property type="gene designation" value="RT1-M6-2"/>
</dbReference>
<dbReference type="GeneID" id="365527"/>
<dbReference type="Gene3D" id="3.30.500.10">
    <property type="entry name" value="MHC class I-like antigen recognition-like"/>
    <property type="match status" value="2"/>
</dbReference>
<keyword evidence="16" id="KW-1185">Reference proteome</keyword>
<keyword evidence="5 11" id="KW-0812">Transmembrane</keyword>
<dbReference type="RGD" id="1598232">
    <property type="gene designation" value="RT1-M6-1"/>
</dbReference>
<dbReference type="Bgee" id="ENSRNOG00000040052">
    <property type="expression patterns" value="Expressed in thymus and 18 other cell types or tissues"/>
</dbReference>
<dbReference type="InterPro" id="IPR011161">
    <property type="entry name" value="MHC_I-like_Ag-recog"/>
</dbReference>
<feature type="signal peptide" evidence="12">
    <location>
        <begin position="1"/>
        <end position="22"/>
    </location>
</feature>
<dbReference type="KEGG" id="rno:365527"/>
<keyword evidence="12" id="KW-0732">Signal</keyword>
<dbReference type="AGR" id="RGD:1595815"/>
<dbReference type="GO" id="GO:0098553">
    <property type="term" value="C:lumenal side of endoplasmic reticulum membrane"/>
    <property type="evidence" value="ECO:0007669"/>
    <property type="project" value="UniProtKB-ARBA"/>
</dbReference>
<keyword evidence="4" id="KW-0490">MHC I</keyword>
<dbReference type="GeneTree" id="ENSGT01120000271826"/>
<dbReference type="InterPro" id="IPR001039">
    <property type="entry name" value="MHC_I_a_a1/a2"/>
</dbReference>
<dbReference type="Gene3D" id="2.60.40.10">
    <property type="entry name" value="Immunoglobulins"/>
    <property type="match status" value="1"/>
</dbReference>
<name>Q6MFY3_RAT</name>
<accession>Q6MFY3</accession>
<dbReference type="CDD" id="cd07698">
    <property type="entry name" value="IgC1_MHC_I_alpha3"/>
    <property type="match status" value="1"/>
</dbReference>
<dbReference type="GO" id="GO:0006955">
    <property type="term" value="P:immune response"/>
    <property type="evidence" value="ECO:0000318"/>
    <property type="project" value="GO_Central"/>
</dbReference>
<keyword evidence="8 11" id="KW-0472">Membrane</keyword>
<dbReference type="FunFam" id="3.30.500.10:FF:000015">
    <property type="entry name" value="RT1 class I, M6, gene 1"/>
    <property type="match status" value="1"/>
</dbReference>
<dbReference type="EMBL" id="BX883052">
    <property type="protein sequence ID" value="CAE84064.1"/>
    <property type="molecule type" value="Genomic_DNA"/>
</dbReference>
<dbReference type="CTD" id="365527"/>
<dbReference type="Proteomes" id="UP000002494">
    <property type="component" value="Chromosome 20"/>
</dbReference>
<dbReference type="SMART" id="SM00407">
    <property type="entry name" value="IGc1"/>
    <property type="match status" value="1"/>
</dbReference>
<reference evidence="14" key="2">
    <citation type="journal article" date="2004" name="Genome Res.">
        <title>The genomic sequence and comparative analysis of the rat major histocompatibility complex.</title>
        <authorList>
            <person name="Hurt P."/>
            <person name="Walter L."/>
            <person name="Sudbrak R."/>
            <person name="Klages S."/>
            <person name="Mueller I."/>
            <person name="Shiina T."/>
            <person name="Inoko H."/>
            <person name="Lehrach H."/>
            <person name="Guenther E."/>
            <person name="Reinhardt R."/>
            <person name="Himmelbauer H."/>
        </authorList>
    </citation>
    <scope>NUCLEOTIDE SEQUENCE</scope>
    <source>
        <strain evidence="14">Brown Norway</strain>
    </source>
</reference>
<dbReference type="FunFam" id="3.30.500.10:FF:000024">
    <property type="match status" value="1"/>
</dbReference>
<protein>
    <submittedName>
        <fullName evidence="14">RT1 class I, M6, gene 2</fullName>
    </submittedName>
    <submittedName>
        <fullName evidence="15">RT1 class I, locus M6, gene 2</fullName>
    </submittedName>
</protein>
<evidence type="ECO:0000256" key="12">
    <source>
        <dbReference type="SAM" id="SignalP"/>
    </source>
</evidence>
<dbReference type="RefSeq" id="NP_001008853.1">
    <property type="nucleotide sequence ID" value="NM_001008853.1"/>
</dbReference>
<dbReference type="PANTHER" id="PTHR16675">
    <property type="entry name" value="MHC CLASS I-RELATED"/>
    <property type="match status" value="1"/>
</dbReference>
<comment type="subcellular location">
    <subcellularLocation>
        <location evidence="2">Membrane</location>
        <topology evidence="2">Single-pass type I membrane protein</topology>
    </subcellularLocation>
</comment>
<dbReference type="GO" id="GO:0042605">
    <property type="term" value="F:peptide antigen binding"/>
    <property type="evidence" value="ECO:0000318"/>
    <property type="project" value="GO_Central"/>
</dbReference>
<dbReference type="GO" id="GO:0005615">
    <property type="term" value="C:extracellular space"/>
    <property type="evidence" value="ECO:0000318"/>
    <property type="project" value="GO_Central"/>
</dbReference>
<dbReference type="UCSC" id="RGD:1595815">
    <property type="organism name" value="rat"/>
</dbReference>
<dbReference type="SUPFAM" id="SSF54452">
    <property type="entry name" value="MHC antigen-recognition domain"/>
    <property type="match status" value="1"/>
</dbReference>
<dbReference type="GO" id="GO:0009897">
    <property type="term" value="C:external side of plasma membrane"/>
    <property type="evidence" value="ECO:0000318"/>
    <property type="project" value="GO_Central"/>
</dbReference>
<dbReference type="GO" id="GO:0001916">
    <property type="term" value="P:positive regulation of T cell mediated cytotoxicity"/>
    <property type="evidence" value="ECO:0000318"/>
    <property type="project" value="GO_Central"/>
</dbReference>
<dbReference type="GO" id="GO:0002476">
    <property type="term" value="P:antigen processing and presentation of endogenous peptide antigen via MHC class Ib"/>
    <property type="evidence" value="ECO:0000318"/>
    <property type="project" value="GO_Central"/>
</dbReference>
<evidence type="ECO:0000256" key="3">
    <source>
        <dbReference type="ARBA" id="ARBA00006909"/>
    </source>
</evidence>
<dbReference type="PaxDb" id="10116-ENSRNOP00000048119"/>
<evidence type="ECO:0000313" key="16">
    <source>
        <dbReference type="Proteomes" id="UP000002494"/>
    </source>
</evidence>
<dbReference type="InterPro" id="IPR050208">
    <property type="entry name" value="MHC_class-I_related"/>
</dbReference>
<reference evidence="16" key="5">
    <citation type="submission" date="2024-01" db="EMBL/GenBank/DDBJ databases">
        <title>GRCr8: a new rat reference genome assembly contstructed from accurate long reads and long range scaffolding.</title>
        <authorList>
            <person name="Doris P.A."/>
            <person name="Kalbfleisch T."/>
            <person name="Li K."/>
            <person name="Howe K."/>
            <person name="Wood J."/>
        </authorList>
    </citation>
    <scope>NUCLEOTIDE SEQUENCE [LARGE SCALE GENOMIC DNA]</scope>
    <source>
        <strain evidence="16">Brown Norway</strain>
    </source>
</reference>
<evidence type="ECO:0000256" key="7">
    <source>
        <dbReference type="ARBA" id="ARBA00022989"/>
    </source>
</evidence>
<evidence type="ECO:0000256" key="2">
    <source>
        <dbReference type="ARBA" id="ARBA00004479"/>
    </source>
</evidence>
<keyword evidence="6" id="KW-0391">Immunity</keyword>
<evidence type="ECO:0000256" key="6">
    <source>
        <dbReference type="ARBA" id="ARBA00022859"/>
    </source>
</evidence>
<dbReference type="InterPro" id="IPR007110">
    <property type="entry name" value="Ig-like_dom"/>
</dbReference>
<dbReference type="Pfam" id="PF07654">
    <property type="entry name" value="C1-set"/>
    <property type="match status" value="1"/>
</dbReference>
<dbReference type="AlphaFoldDB" id="Q6MFY3"/>
<dbReference type="Pfam" id="PF00129">
    <property type="entry name" value="MHC_I"/>
    <property type="match status" value="1"/>
</dbReference>
<organism evidence="14">
    <name type="scientific">Rattus norvegicus</name>
    <name type="common">Rat</name>
    <dbReference type="NCBI Taxonomy" id="10116"/>
    <lineage>
        <taxon>Eukaryota</taxon>
        <taxon>Metazoa</taxon>
        <taxon>Chordata</taxon>
        <taxon>Craniata</taxon>
        <taxon>Vertebrata</taxon>
        <taxon>Euteleostomi</taxon>
        <taxon>Mammalia</taxon>
        <taxon>Eutheria</taxon>
        <taxon>Euarchontoglires</taxon>
        <taxon>Glires</taxon>
        <taxon>Rodentia</taxon>
        <taxon>Myomorpha</taxon>
        <taxon>Muroidea</taxon>
        <taxon>Muridae</taxon>
        <taxon>Murinae</taxon>
        <taxon>Rattus</taxon>
    </lineage>
</organism>
<evidence type="ECO:0000256" key="10">
    <source>
        <dbReference type="RuleBase" id="RU004439"/>
    </source>
</evidence>
<dbReference type="GO" id="GO:0005102">
    <property type="term" value="F:signaling receptor binding"/>
    <property type="evidence" value="ECO:0000318"/>
    <property type="project" value="GO_Central"/>
</dbReference>
<evidence type="ECO:0000313" key="14">
    <source>
        <dbReference type="EMBL" id="CAE84064.1"/>
    </source>
</evidence>
<dbReference type="CDD" id="cd12087">
    <property type="entry name" value="TM_EGFR-like"/>
    <property type="match status" value="1"/>
</dbReference>
<dbReference type="STRING" id="10116.ENSRNOP00000048119"/>
<keyword evidence="9" id="KW-0325">Glycoprotein</keyword>
<proteinExistence type="inferred from homology"/>
<dbReference type="InterPro" id="IPR003597">
    <property type="entry name" value="Ig_C1-set"/>
</dbReference>
<evidence type="ECO:0000256" key="9">
    <source>
        <dbReference type="ARBA" id="ARBA00023180"/>
    </source>
</evidence>
<evidence type="ECO:0000259" key="13">
    <source>
        <dbReference type="PROSITE" id="PS50835"/>
    </source>
</evidence>
<evidence type="ECO:0000256" key="1">
    <source>
        <dbReference type="ARBA" id="ARBA00002297"/>
    </source>
</evidence>
<reference evidence="16" key="4">
    <citation type="submission" date="2023-12" db="EMBL/GenBank/DDBJ databases">
        <authorList>
            <consortium name="Genome Reference Consortium"/>
            <person name="Doris P.A."/>
            <person name="Kalbfleisch T."/>
            <person name="Li K."/>
            <person name="Howe K."/>
            <person name="Wood J."/>
        </authorList>
    </citation>
    <scope>NUCLEOTIDE SEQUENCE [LARGE SCALE GENOMIC DNA]</scope>
    <source>
        <strain evidence="16">Brown Norway</strain>
    </source>
</reference>
<dbReference type="FunFam" id="2.60.40.10:FF:000014">
    <property type="entry name" value="H-2 class I histocompatibility antigen, alpha chain"/>
    <property type="match status" value="1"/>
</dbReference>
<evidence type="ECO:0000256" key="11">
    <source>
        <dbReference type="SAM" id="Phobius"/>
    </source>
</evidence>
<dbReference type="SUPFAM" id="SSF48726">
    <property type="entry name" value="Immunoglobulin"/>
    <property type="match status" value="1"/>
</dbReference>